<dbReference type="InterPro" id="IPR000731">
    <property type="entry name" value="SSD"/>
</dbReference>
<accession>A0ABQ9F271</accession>
<evidence type="ECO:0000259" key="10">
    <source>
        <dbReference type="PROSITE" id="PS50156"/>
    </source>
</evidence>
<feature type="chain" id="PRO_5045081661" description="SSD domain-containing protein" evidence="9">
    <location>
        <begin position="18"/>
        <end position="905"/>
    </location>
</feature>
<feature type="compositionally biased region" description="Basic and acidic residues" evidence="7">
    <location>
        <begin position="440"/>
        <end position="465"/>
    </location>
</feature>
<feature type="transmembrane region" description="Helical" evidence="8">
    <location>
        <begin position="544"/>
        <end position="562"/>
    </location>
</feature>
<organism evidence="11 12">
    <name type="scientific">Tegillarca granosa</name>
    <name type="common">Malaysian cockle</name>
    <name type="synonym">Anadara granosa</name>
    <dbReference type="NCBI Taxonomy" id="220873"/>
    <lineage>
        <taxon>Eukaryota</taxon>
        <taxon>Metazoa</taxon>
        <taxon>Spiralia</taxon>
        <taxon>Lophotrochozoa</taxon>
        <taxon>Mollusca</taxon>
        <taxon>Bivalvia</taxon>
        <taxon>Autobranchia</taxon>
        <taxon>Pteriomorphia</taxon>
        <taxon>Arcoida</taxon>
        <taxon>Arcoidea</taxon>
        <taxon>Arcidae</taxon>
        <taxon>Tegillarca</taxon>
    </lineage>
</organism>
<proteinExistence type="inferred from homology"/>
<dbReference type="PROSITE" id="PS50156">
    <property type="entry name" value="SSD"/>
    <property type="match status" value="1"/>
</dbReference>
<evidence type="ECO:0000256" key="5">
    <source>
        <dbReference type="ARBA" id="ARBA00023180"/>
    </source>
</evidence>
<feature type="transmembrane region" description="Helical" evidence="8">
    <location>
        <begin position="383"/>
        <end position="407"/>
    </location>
</feature>
<dbReference type="InterPro" id="IPR052081">
    <property type="entry name" value="Dispatched_Hh_regulator"/>
</dbReference>
<dbReference type="Pfam" id="PF12349">
    <property type="entry name" value="Sterol-sensing"/>
    <property type="match status" value="1"/>
</dbReference>
<evidence type="ECO:0000256" key="3">
    <source>
        <dbReference type="ARBA" id="ARBA00022989"/>
    </source>
</evidence>
<keyword evidence="9" id="KW-0732">Signal</keyword>
<evidence type="ECO:0000256" key="1">
    <source>
        <dbReference type="ARBA" id="ARBA00004141"/>
    </source>
</evidence>
<evidence type="ECO:0000256" key="6">
    <source>
        <dbReference type="ARBA" id="ARBA00038046"/>
    </source>
</evidence>
<feature type="transmembrane region" description="Helical" evidence="8">
    <location>
        <begin position="301"/>
        <end position="327"/>
    </location>
</feature>
<dbReference type="SUPFAM" id="SSF82866">
    <property type="entry name" value="Multidrug efflux transporter AcrB transmembrane domain"/>
    <property type="match status" value="1"/>
</dbReference>
<evidence type="ECO:0000256" key="7">
    <source>
        <dbReference type="SAM" id="MobiDB-lite"/>
    </source>
</evidence>
<keyword evidence="12" id="KW-1185">Reference proteome</keyword>
<feature type="signal peptide" evidence="9">
    <location>
        <begin position="1"/>
        <end position="17"/>
    </location>
</feature>
<keyword evidence="5" id="KW-0325">Glycoprotein</keyword>
<comment type="subcellular location">
    <subcellularLocation>
        <location evidence="1">Membrane</location>
        <topology evidence="1">Multi-pass membrane protein</topology>
    </subcellularLocation>
</comment>
<feature type="transmembrane region" description="Helical" evidence="8">
    <location>
        <begin position="844"/>
        <end position="861"/>
    </location>
</feature>
<comment type="caution">
    <text evidence="11">The sequence shown here is derived from an EMBL/GenBank/DDBJ whole genome shotgun (WGS) entry which is preliminary data.</text>
</comment>
<evidence type="ECO:0000313" key="11">
    <source>
        <dbReference type="EMBL" id="KAJ8311494.1"/>
    </source>
</evidence>
<feature type="transmembrane region" description="Helical" evidence="8">
    <location>
        <begin position="353"/>
        <end position="377"/>
    </location>
</feature>
<protein>
    <recommendedName>
        <fullName evidence="10">SSD domain-containing protein</fullName>
    </recommendedName>
</protein>
<feature type="transmembrane region" description="Helical" evidence="8">
    <location>
        <begin position="868"/>
        <end position="890"/>
    </location>
</feature>
<reference evidence="11 12" key="1">
    <citation type="submission" date="2022-12" db="EMBL/GenBank/DDBJ databases">
        <title>Chromosome-level genome of Tegillarca granosa.</title>
        <authorList>
            <person name="Kim J."/>
        </authorList>
    </citation>
    <scope>NUCLEOTIDE SEQUENCE [LARGE SCALE GENOMIC DNA]</scope>
    <source>
        <strain evidence="11">Teg-2019</strain>
        <tissue evidence="11">Adductor muscle</tissue>
    </source>
</reference>
<dbReference type="EMBL" id="JARBDR010000496">
    <property type="protein sequence ID" value="KAJ8311494.1"/>
    <property type="molecule type" value="Genomic_DNA"/>
</dbReference>
<gene>
    <name evidence="11" type="ORF">KUTeg_010849</name>
</gene>
<dbReference type="Proteomes" id="UP001217089">
    <property type="component" value="Unassembled WGS sequence"/>
</dbReference>
<feature type="transmembrane region" description="Helical" evidence="8">
    <location>
        <begin position="253"/>
        <end position="269"/>
    </location>
</feature>
<evidence type="ECO:0000256" key="9">
    <source>
        <dbReference type="SAM" id="SignalP"/>
    </source>
</evidence>
<feature type="domain" description="SSD" evidence="10">
    <location>
        <begin position="313"/>
        <end position="406"/>
    </location>
</feature>
<keyword evidence="4 8" id="KW-0472">Membrane</keyword>
<dbReference type="PANTHER" id="PTHR45951:SF7">
    <property type="entry name" value="SSD DOMAIN-CONTAINING PROTEIN"/>
    <property type="match status" value="1"/>
</dbReference>
<name>A0ABQ9F271_TEGGR</name>
<comment type="similarity">
    <text evidence="6">Belongs to the dispatched family.</text>
</comment>
<evidence type="ECO:0000256" key="8">
    <source>
        <dbReference type="SAM" id="Phobius"/>
    </source>
</evidence>
<evidence type="ECO:0000256" key="2">
    <source>
        <dbReference type="ARBA" id="ARBA00022692"/>
    </source>
</evidence>
<evidence type="ECO:0000313" key="12">
    <source>
        <dbReference type="Proteomes" id="UP001217089"/>
    </source>
</evidence>
<feature type="region of interest" description="Disordered" evidence="7">
    <location>
        <begin position="432"/>
        <end position="473"/>
    </location>
</feature>
<dbReference type="InterPro" id="IPR053958">
    <property type="entry name" value="HMGCR/SNAP/NPC1-like_SSD"/>
</dbReference>
<dbReference type="PANTHER" id="PTHR45951">
    <property type="entry name" value="PROTEIN DISPATCHED-RELATED"/>
    <property type="match status" value="1"/>
</dbReference>
<keyword evidence="2 8" id="KW-0812">Transmembrane</keyword>
<keyword evidence="3 8" id="KW-1133">Transmembrane helix</keyword>
<evidence type="ECO:0000256" key="4">
    <source>
        <dbReference type="ARBA" id="ARBA00023136"/>
    </source>
</evidence>
<sequence>MFLVVLSGILFLAGFELFPTNFSTLPAELYNIPYRLRDFEWRHRNKYTNKVTRTINSATITYARGYLDSLSSIDLWYDTGGGNIFTKSNFQKIQQIENDLSSVSTYQNNFCMTANTSLTCKSPRSIIRFFDGTYSSVNAIFNDPSFNNIPAVLYEAYTNTQTKLDFEYFLPKTFTITPTSASASYTRSLLLIGCSLSGTSKCSDDMEEYSKTFLSSEMKPKLESWRSSAPFDMYYYSRVLWASDTVEQAMKDMMLAIGSMLFIFCFILFHTRSAWVSCWSIMSIFTSFLGTNIIYRCIIGYQYFGFFHILSIFIILGIGADDLFVFYDTWRLSAFSSYPSLAHRVSDVYKKSALSMFITSLTTMIAFFASAISPLLATQSFGVFSGLLVAYNYISVIVFFPTVIVTYHLKFEKWTWPCFRKCPCCHNNEDLTSQESSEGIDNKAYTREKNDNSKESDIKTGKHYDSSPYTTKTPKTKTAAIINTPKYNDLEDIENTDIEDLKSQNDNTNKSEDCIKTRPTHQRHQKKMVIFFRDYYFKFITHKIIRWVLMPLFVGVVVFFAYQASRLEPDNDSCEKVIALQHIYSDDHMYSKASNKEQYGMLYSDSDNLVTIYIAFGLGLKDRSGCHFSAINCHGTQMYDTTFDPNPTANQLGLKNLCDTLYNLTSQQISDYRVKIDSTTGTPEIACFTKDLETFLAIPIQYWLYNGNNLNYTEDYGTYNDMIGEETGSYSNPLLTNSSVTYGNNIKYIGIEINTTINRFVTGYTEGIPLAEKWEAFVSAEMAKMPSGLKNGYQLVRSIWHWFYVQENYRTLRITGSEKLNTFGCHLMKIKKIYFKVHTLKNNAITGIAIGVSLAFPILTLSTLNVMIGFLATLSICCTTICVIGVIPLAGYKLGALVASTSPTQ</sequence>
<dbReference type="Gene3D" id="1.20.1640.10">
    <property type="entry name" value="Multidrug efflux transporter AcrB transmembrane domain"/>
    <property type="match status" value="1"/>
</dbReference>